<accession>A0AAJ1QEZ5</accession>
<evidence type="ECO:0000313" key="3">
    <source>
        <dbReference type="Proteomes" id="UP001170959"/>
    </source>
</evidence>
<evidence type="ECO:0000313" key="2">
    <source>
        <dbReference type="EMBL" id="MDM1072840.1"/>
    </source>
</evidence>
<feature type="domain" description="Lipid/polyisoprenoid-binding YceI-like" evidence="1">
    <location>
        <begin position="55"/>
        <end position="188"/>
    </location>
</feature>
<dbReference type="InterPro" id="IPR036761">
    <property type="entry name" value="TTHA0802/YceI-like_sf"/>
</dbReference>
<reference evidence="2" key="1">
    <citation type="submission" date="2020-06" db="EMBL/GenBank/DDBJ databases">
        <authorList>
            <person name="Dong N."/>
        </authorList>
    </citation>
    <scope>NUCLEOTIDE SEQUENCE</scope>
    <source>
        <strain evidence="2">R655-4</strain>
    </source>
</reference>
<organism evidence="2 3">
    <name type="scientific">Empedobacter brevis</name>
    <dbReference type="NCBI Taxonomy" id="247"/>
    <lineage>
        <taxon>Bacteria</taxon>
        <taxon>Pseudomonadati</taxon>
        <taxon>Bacteroidota</taxon>
        <taxon>Flavobacteriia</taxon>
        <taxon>Flavobacteriales</taxon>
        <taxon>Weeksellaceae</taxon>
        <taxon>Empedobacter</taxon>
    </lineage>
</organism>
<dbReference type="InterPro" id="IPR007372">
    <property type="entry name" value="Lipid/polyisoprenoid-bd_YceI"/>
</dbReference>
<name>A0AAJ1QEZ5_9FLAO</name>
<dbReference type="Pfam" id="PF04264">
    <property type="entry name" value="YceI"/>
    <property type="match status" value="1"/>
</dbReference>
<gene>
    <name evidence="2" type="ORF">HX001_10100</name>
</gene>
<dbReference type="RefSeq" id="WP_150432100.1">
    <property type="nucleotide sequence ID" value="NZ_CP013210.1"/>
</dbReference>
<reference evidence="2" key="2">
    <citation type="journal article" date="2022" name="Sci. Total Environ.">
        <title>Prevalence, transmission, and molecular epidemiology of tet(X)-positive bacteria among humans, animals, and environmental niches in China: An epidemiological, and genomic-based study.</title>
        <authorList>
            <person name="Dong N."/>
            <person name="Zeng Y."/>
            <person name="Cai C."/>
            <person name="Sun C."/>
            <person name="Lu J."/>
            <person name="Liu C."/>
            <person name="Zhou H."/>
            <person name="Sun Q."/>
            <person name="Shu L."/>
            <person name="Wang H."/>
            <person name="Wang Y."/>
            <person name="Wang S."/>
            <person name="Wu C."/>
            <person name="Chan E.W."/>
            <person name="Chen G."/>
            <person name="Shen Z."/>
            <person name="Chen S."/>
            <person name="Zhang R."/>
        </authorList>
    </citation>
    <scope>NUCLEOTIDE SEQUENCE</scope>
    <source>
        <strain evidence="2">R655-4</strain>
    </source>
</reference>
<dbReference type="AlphaFoldDB" id="A0AAJ1QEZ5"/>
<proteinExistence type="predicted"/>
<dbReference type="EMBL" id="JACAGJ010000004">
    <property type="protein sequence ID" value="MDM1072840.1"/>
    <property type="molecule type" value="Genomic_DNA"/>
</dbReference>
<protein>
    <submittedName>
        <fullName evidence="2">YceI family protein</fullName>
    </submittedName>
</protein>
<sequence length="218" mass="24486">MRKIFTAIVCCMSVMLMNCTNQPEENIKEQHDTKTEVTVEEPTEIVEGVIRKSGVEWTAYKTTDKVAVSGRFDVVLVKDAKEDGKTPEEVLEGANIIASVATLNSDQIDRDQKLKDILFGNMANTNEIKGQLHFREGKTFLNLTLNNTSKEYEVKSTFEHNLFTIETDVDLMDFNTAKAMDALNKVCLELHKGADGISKTWSEVHIKGQVEFSESFGK</sequence>
<comment type="caution">
    <text evidence="2">The sequence shown here is derived from an EMBL/GenBank/DDBJ whole genome shotgun (WGS) entry which is preliminary data.</text>
</comment>
<dbReference type="Proteomes" id="UP001170959">
    <property type="component" value="Unassembled WGS sequence"/>
</dbReference>
<dbReference type="Gene3D" id="2.40.128.110">
    <property type="entry name" value="Lipid/polyisoprenoid-binding, YceI-like"/>
    <property type="match status" value="1"/>
</dbReference>
<evidence type="ECO:0000259" key="1">
    <source>
        <dbReference type="Pfam" id="PF04264"/>
    </source>
</evidence>